<name>A0A1X7SDU8_AMPQE</name>
<proteinExistence type="predicted"/>
<sequence>MQEAERKNFYNSLIFLFVPFGDESTLTMEGETIEKAFRRHRQASIRGTENQFNELQKLLEAEHNWKKIVDARSKACFTNKLLDNKKDDEPQLVGETMEAVANIADRHIKVPNLTLEYKEAMLNIGQKRIFDEIKSHHINQREREEPRDNCGQLKITLKILKEYVDSEISLQNNLNSLQ</sequence>
<dbReference type="EnsemblMetazoa" id="Aqu2.1.00230_001">
    <property type="protein sequence ID" value="Aqu2.1.00230_001"/>
    <property type="gene ID" value="Aqu2.1.00230"/>
</dbReference>
<protein>
    <submittedName>
        <fullName evidence="1">Uncharacterized protein</fullName>
    </submittedName>
</protein>
<evidence type="ECO:0000313" key="1">
    <source>
        <dbReference type="EnsemblMetazoa" id="Aqu2.1.00230_001"/>
    </source>
</evidence>
<reference evidence="1" key="1">
    <citation type="submission" date="2017-05" db="UniProtKB">
        <authorList>
            <consortium name="EnsemblMetazoa"/>
        </authorList>
    </citation>
    <scope>IDENTIFICATION</scope>
</reference>
<accession>A0A1X7SDU8</accession>
<organism evidence="1">
    <name type="scientific">Amphimedon queenslandica</name>
    <name type="common">Sponge</name>
    <dbReference type="NCBI Taxonomy" id="400682"/>
    <lineage>
        <taxon>Eukaryota</taxon>
        <taxon>Metazoa</taxon>
        <taxon>Porifera</taxon>
        <taxon>Demospongiae</taxon>
        <taxon>Heteroscleromorpha</taxon>
        <taxon>Haplosclerida</taxon>
        <taxon>Niphatidae</taxon>
        <taxon>Amphimedon</taxon>
    </lineage>
</organism>
<dbReference type="InParanoid" id="A0A1X7SDU8"/>
<dbReference type="AlphaFoldDB" id="A0A1X7SDU8"/>